<dbReference type="PANTHER" id="PTHR34384:SF5">
    <property type="entry name" value="L-2,3-DIAMINOPROPANOATE--CITRATE LIGASE"/>
    <property type="match status" value="1"/>
</dbReference>
<comment type="similarity">
    <text evidence="2">Belongs to the IucA/IucC family.</text>
</comment>
<accession>A0A268RUU4</accession>
<organism evidence="5 6">
    <name type="scientific">Shouchella clausii</name>
    <name type="common">Alkalihalobacillus clausii</name>
    <dbReference type="NCBI Taxonomy" id="79880"/>
    <lineage>
        <taxon>Bacteria</taxon>
        <taxon>Bacillati</taxon>
        <taxon>Bacillota</taxon>
        <taxon>Bacilli</taxon>
        <taxon>Bacillales</taxon>
        <taxon>Bacillaceae</taxon>
        <taxon>Shouchella</taxon>
    </lineage>
</organism>
<evidence type="ECO:0000259" key="3">
    <source>
        <dbReference type="Pfam" id="PF04183"/>
    </source>
</evidence>
<dbReference type="RefSeq" id="WP_095239136.1">
    <property type="nucleotide sequence ID" value="NZ_CP155469.1"/>
</dbReference>
<dbReference type="GO" id="GO:0019290">
    <property type="term" value="P:siderophore biosynthetic process"/>
    <property type="evidence" value="ECO:0007669"/>
    <property type="project" value="InterPro"/>
</dbReference>
<reference evidence="5 6" key="1">
    <citation type="submission" date="2017-07" db="EMBL/GenBank/DDBJ databases">
        <title>Isolation and whole genome analysis of endospore-forming bacteria from heroin.</title>
        <authorList>
            <person name="Kalinowski J."/>
            <person name="Ahrens B."/>
            <person name="Al-Dilaimi A."/>
            <person name="Winkler A."/>
            <person name="Wibberg D."/>
            <person name="Schleenbecker U."/>
            <person name="Ruckert C."/>
            <person name="Wolfel R."/>
            <person name="Grass G."/>
        </authorList>
    </citation>
    <scope>NUCLEOTIDE SEQUENCE [LARGE SCALE GENOMIC DNA]</scope>
    <source>
        <strain evidence="5 6">7523-2</strain>
    </source>
</reference>
<dbReference type="GO" id="GO:0016881">
    <property type="term" value="F:acid-amino acid ligase activity"/>
    <property type="evidence" value="ECO:0007669"/>
    <property type="project" value="UniProtKB-ARBA"/>
</dbReference>
<sequence length="606" mass="68662">MAPSTKHIAESASFQAFVNSFIRETGTGCMKALTSVDEVELQQKMHGPFIMELHLPKQKTTLWIDVLYRSLVGRHTFGDVFQVKQRGKWQQEEPFSAMLLLIQELHAQAKATPEMRSSCIEECLLRMIDSLQTMHSYIDVRQKDGENLYECKQDFIDSEQSLLYGHWLHPTPKSRQGMAYWQHSLYAPELKGRFQLHYFLVHHALVEHGSLFESSACELVAQDVGTPTFQNKGNQNWVVFPMHPLQAQYLLKQTSVLKAMEQGLIKDIGQAGKLFSATSSIRTVTSGSGKWMYKFSIPVKVTNSLRLNRRHELQAGMLVATLLRHSKTLRINKGFHMIRDPAYMTVRLPGIKESGFETIIRENPFQDGGAGVTSIAALTQDPLPGYHSKLASLIKKIAVRECLPVSTVSLHWFKHYIDVAVQPLIHLYDELGLALEAHQQNSLLNIYNGYPSAFYYRDNQGYYLANSYKDVLLAKEPKLKEADGLFYKDALIDDRFAYYLILNQVFSLICRFGVDGLQEEAVLLEVLRSALSEMEVTLVGAGKRFVEGLLRNEQLACKANLLTRFHDVDELAEELEQAVYTSIKNPFKSTGKKEGVAYAHAGSPTF</sequence>
<evidence type="ECO:0008006" key="7">
    <source>
        <dbReference type="Google" id="ProtNLM"/>
    </source>
</evidence>
<evidence type="ECO:0000259" key="4">
    <source>
        <dbReference type="Pfam" id="PF06276"/>
    </source>
</evidence>
<dbReference type="Proteomes" id="UP000216133">
    <property type="component" value="Unassembled WGS sequence"/>
</dbReference>
<dbReference type="InterPro" id="IPR037455">
    <property type="entry name" value="LucA/IucC-like"/>
</dbReference>
<evidence type="ECO:0000313" key="6">
    <source>
        <dbReference type="Proteomes" id="UP000216133"/>
    </source>
</evidence>
<feature type="domain" description="Aerobactin siderophore biosynthesis IucA/IucC-like C-terminal" evidence="4">
    <location>
        <begin position="411"/>
        <end position="571"/>
    </location>
</feature>
<evidence type="ECO:0000256" key="1">
    <source>
        <dbReference type="ARBA" id="ARBA00004924"/>
    </source>
</evidence>
<name>A0A268RUU4_SHOCL</name>
<protein>
    <recommendedName>
        <fullName evidence="7">Siderophore biosynthesis protein</fullName>
    </recommendedName>
</protein>
<dbReference type="AlphaFoldDB" id="A0A268RUU4"/>
<dbReference type="Gene3D" id="1.10.510.40">
    <property type="match status" value="1"/>
</dbReference>
<dbReference type="EMBL" id="NPBS01000133">
    <property type="protein sequence ID" value="PAF23977.1"/>
    <property type="molecule type" value="Genomic_DNA"/>
</dbReference>
<dbReference type="InterPro" id="IPR022770">
    <property type="entry name" value="IucA/IucC-like_C"/>
</dbReference>
<dbReference type="InterPro" id="IPR007310">
    <property type="entry name" value="Aerobactin_biosyn_IucA/IucC_N"/>
</dbReference>
<dbReference type="PANTHER" id="PTHR34384">
    <property type="entry name" value="L-2,3-DIAMINOPROPANOATE--CITRATE LIGASE"/>
    <property type="match status" value="1"/>
</dbReference>
<evidence type="ECO:0000313" key="5">
    <source>
        <dbReference type="EMBL" id="PAF23977.1"/>
    </source>
</evidence>
<comment type="caution">
    <text evidence="5">The sequence shown here is derived from an EMBL/GenBank/DDBJ whole genome shotgun (WGS) entry which is preliminary data.</text>
</comment>
<comment type="pathway">
    <text evidence="1">Siderophore biosynthesis.</text>
</comment>
<proteinExistence type="inferred from homology"/>
<dbReference type="Pfam" id="PF04183">
    <property type="entry name" value="IucA_IucC"/>
    <property type="match status" value="1"/>
</dbReference>
<gene>
    <name evidence="5" type="ORF">CHH61_21195</name>
</gene>
<dbReference type="Pfam" id="PF06276">
    <property type="entry name" value="FhuF"/>
    <property type="match status" value="1"/>
</dbReference>
<feature type="domain" description="Aerobactin siderophore biosynthesis IucA/IucC N-terminal" evidence="3">
    <location>
        <begin position="154"/>
        <end position="380"/>
    </location>
</feature>
<evidence type="ECO:0000256" key="2">
    <source>
        <dbReference type="ARBA" id="ARBA00007832"/>
    </source>
</evidence>